<organism evidence="4">
    <name type="scientific">uncultured Solirubrobacteraceae bacterium</name>
    <dbReference type="NCBI Taxonomy" id="1162706"/>
    <lineage>
        <taxon>Bacteria</taxon>
        <taxon>Bacillati</taxon>
        <taxon>Actinomycetota</taxon>
        <taxon>Thermoleophilia</taxon>
        <taxon>Solirubrobacterales</taxon>
        <taxon>Solirubrobacteraceae</taxon>
        <taxon>environmental samples</taxon>
    </lineage>
</organism>
<name>A0A6J4RDC5_9ACTN</name>
<feature type="signal peptide" evidence="2">
    <location>
        <begin position="1"/>
        <end position="24"/>
    </location>
</feature>
<feature type="region of interest" description="Disordered" evidence="1">
    <location>
        <begin position="228"/>
        <end position="251"/>
    </location>
</feature>
<dbReference type="InterPro" id="IPR035986">
    <property type="entry name" value="PKD_dom_sf"/>
</dbReference>
<dbReference type="Gene3D" id="2.60.40.10">
    <property type="entry name" value="Immunoglobulins"/>
    <property type="match status" value="1"/>
</dbReference>
<dbReference type="SUPFAM" id="SSF49299">
    <property type="entry name" value="PKD domain"/>
    <property type="match status" value="1"/>
</dbReference>
<dbReference type="EMBL" id="CADCVR010000001">
    <property type="protein sequence ID" value="CAA9470867.1"/>
    <property type="molecule type" value="Genomic_DNA"/>
</dbReference>
<protein>
    <recommendedName>
        <fullName evidence="3">PKD domain-containing protein</fullName>
    </recommendedName>
</protein>
<reference evidence="4" key="1">
    <citation type="submission" date="2020-02" db="EMBL/GenBank/DDBJ databases">
        <authorList>
            <person name="Meier V. D."/>
        </authorList>
    </citation>
    <scope>NUCLEOTIDE SEQUENCE</scope>
    <source>
        <strain evidence="4">AVDCRST_MAG53</strain>
    </source>
</reference>
<dbReference type="PROSITE" id="PS50093">
    <property type="entry name" value="PKD"/>
    <property type="match status" value="1"/>
</dbReference>
<feature type="compositionally biased region" description="Pro residues" evidence="1">
    <location>
        <begin position="459"/>
        <end position="468"/>
    </location>
</feature>
<dbReference type="InterPro" id="IPR013783">
    <property type="entry name" value="Ig-like_fold"/>
</dbReference>
<dbReference type="SUPFAM" id="SSF110296">
    <property type="entry name" value="Oligoxyloglucan reducing end-specific cellobiohydrolase"/>
    <property type="match status" value="1"/>
</dbReference>
<dbReference type="CDD" id="cd00146">
    <property type="entry name" value="PKD"/>
    <property type="match status" value="1"/>
</dbReference>
<sequence length="602" mass="62733">MSHLRRSALVAVATLAALAPGAQAATWTEVPSNTTEDITAIEYQGPDRLWFTTGAGKIFKRVGGVFQLKASNPATVFRDIEFQDGGQVGFAVGTNGVIMRSADGGDTWAAVPGITGGRQTDEGRCDLADQPIGDVDAVRFAGSSRVWLAAGGTQVYRTVTGATAANVGSTAAGFQYTNDDGDNCRLSGSSTDIDDLFPVPGSDAVYFISKNFGDVFFSSNALSSAATRKPGSAGNGFQATRRAAGDPANPNRQWAVTPDGDGGSYYSRTTDGWNTDDDWAIGTPDRDSGDLTRGEAVDYNGGTVTAVGSAGMIVTSIDGTTFFFDPAGGTVATQNWRSVSLASAADAAVGGTGGKLILSSNANVIPDVVAPTGTIGGPGTTTVGQPTTFTAQVADNAGGVGVDPAGYGWSVSGLPGQSGPSAVFRFPSSGNYTVRLTFRDLAGNAREATRSVRVNEATPPKPPLPPASVTPVISGLRFSPPRFRPAKRGAGTTSQLRYTLNVAATVRFIVQRKVKGRRVGGRCVKSRRSNRKRPSCSRYVRVSGGFVRTRAAGLDSFRFAGRIAGRTLGPGLYRLRATPAANGRTGVTRTANFRVLKKPRRR</sequence>
<feature type="region of interest" description="Disordered" evidence="1">
    <location>
        <begin position="449"/>
        <end position="471"/>
    </location>
</feature>
<feature type="domain" description="PKD" evidence="3">
    <location>
        <begin position="403"/>
        <end position="454"/>
    </location>
</feature>
<proteinExistence type="predicted"/>
<evidence type="ECO:0000313" key="4">
    <source>
        <dbReference type="EMBL" id="CAA9470867.1"/>
    </source>
</evidence>
<dbReference type="AlphaFoldDB" id="A0A6J4RDC5"/>
<evidence type="ECO:0000259" key="3">
    <source>
        <dbReference type="PROSITE" id="PS50093"/>
    </source>
</evidence>
<dbReference type="InterPro" id="IPR000601">
    <property type="entry name" value="PKD_dom"/>
</dbReference>
<evidence type="ECO:0000256" key="1">
    <source>
        <dbReference type="SAM" id="MobiDB-lite"/>
    </source>
</evidence>
<gene>
    <name evidence="4" type="ORF">AVDCRST_MAG53-1278</name>
</gene>
<dbReference type="Pfam" id="PF00801">
    <property type="entry name" value="PKD"/>
    <property type="match status" value="1"/>
</dbReference>
<evidence type="ECO:0000256" key="2">
    <source>
        <dbReference type="SAM" id="SignalP"/>
    </source>
</evidence>
<accession>A0A6J4RDC5</accession>
<dbReference type="GO" id="GO:0005975">
    <property type="term" value="P:carbohydrate metabolic process"/>
    <property type="evidence" value="ECO:0007669"/>
    <property type="project" value="UniProtKB-ARBA"/>
</dbReference>
<keyword evidence="2" id="KW-0732">Signal</keyword>
<feature type="chain" id="PRO_5026705899" description="PKD domain-containing protein" evidence="2">
    <location>
        <begin position="25"/>
        <end position="602"/>
    </location>
</feature>